<proteinExistence type="predicted"/>
<dbReference type="EMBL" id="JABWDY010027404">
    <property type="protein sequence ID" value="KAF5187919.1"/>
    <property type="molecule type" value="Genomic_DNA"/>
</dbReference>
<dbReference type="Proteomes" id="UP000554482">
    <property type="component" value="Unassembled WGS sequence"/>
</dbReference>
<evidence type="ECO:0000313" key="1">
    <source>
        <dbReference type="EMBL" id="KAF5187919.1"/>
    </source>
</evidence>
<protein>
    <submittedName>
        <fullName evidence="1">Uncharacterized protein</fullName>
    </submittedName>
</protein>
<keyword evidence="2" id="KW-1185">Reference proteome</keyword>
<gene>
    <name evidence="1" type="ORF">FRX31_022495</name>
</gene>
<comment type="caution">
    <text evidence="1">The sequence shown here is derived from an EMBL/GenBank/DDBJ whole genome shotgun (WGS) entry which is preliminary data.</text>
</comment>
<feature type="non-terminal residue" evidence="1">
    <location>
        <position position="1"/>
    </location>
</feature>
<evidence type="ECO:0000313" key="2">
    <source>
        <dbReference type="Proteomes" id="UP000554482"/>
    </source>
</evidence>
<accession>A0A7J6VS53</accession>
<name>A0A7J6VS53_THATH</name>
<reference evidence="1 2" key="1">
    <citation type="submission" date="2020-06" db="EMBL/GenBank/DDBJ databases">
        <title>Transcriptomic and genomic resources for Thalictrum thalictroides and T. hernandezii: Facilitating candidate gene discovery in an emerging model plant lineage.</title>
        <authorList>
            <person name="Arias T."/>
            <person name="Riano-Pachon D.M."/>
            <person name="Di Stilio V.S."/>
        </authorList>
    </citation>
    <scope>NUCLEOTIDE SEQUENCE [LARGE SCALE GENOMIC DNA]</scope>
    <source>
        <strain evidence="2">cv. WT478/WT964</strain>
        <tissue evidence="1">Leaves</tissue>
    </source>
</reference>
<dbReference type="AlphaFoldDB" id="A0A7J6VS53"/>
<sequence length="103" mass="11278">MGQSWLTLNYGPLQGIGSFLPLIGTILGGFSIEDIELGTGRAQRGSTGTAFSAPRVYLATLEGKTIPLIAQVAMATQEVESQIMRVERYKKWPPGQVREILLW</sequence>
<organism evidence="1 2">
    <name type="scientific">Thalictrum thalictroides</name>
    <name type="common">Rue-anemone</name>
    <name type="synonym">Anemone thalictroides</name>
    <dbReference type="NCBI Taxonomy" id="46969"/>
    <lineage>
        <taxon>Eukaryota</taxon>
        <taxon>Viridiplantae</taxon>
        <taxon>Streptophyta</taxon>
        <taxon>Embryophyta</taxon>
        <taxon>Tracheophyta</taxon>
        <taxon>Spermatophyta</taxon>
        <taxon>Magnoliopsida</taxon>
        <taxon>Ranunculales</taxon>
        <taxon>Ranunculaceae</taxon>
        <taxon>Thalictroideae</taxon>
        <taxon>Thalictrum</taxon>
    </lineage>
</organism>